<evidence type="ECO:0000313" key="2">
    <source>
        <dbReference type="Proteomes" id="UP001062846"/>
    </source>
</evidence>
<dbReference type="EMBL" id="CM046391">
    <property type="protein sequence ID" value="KAI8560572.1"/>
    <property type="molecule type" value="Genomic_DNA"/>
</dbReference>
<gene>
    <name evidence="1" type="ORF">RHMOL_Rhmol04G0268000</name>
</gene>
<comment type="caution">
    <text evidence="1">The sequence shown here is derived from an EMBL/GenBank/DDBJ whole genome shotgun (WGS) entry which is preliminary data.</text>
</comment>
<evidence type="ECO:0000313" key="1">
    <source>
        <dbReference type="EMBL" id="KAI8560572.1"/>
    </source>
</evidence>
<protein>
    <submittedName>
        <fullName evidence="1">Uncharacterized protein</fullName>
    </submittedName>
</protein>
<keyword evidence="2" id="KW-1185">Reference proteome</keyword>
<name>A0ACC0P4I1_RHOML</name>
<sequence>MQPVTDTGPKCPRHSKGHRFRTKLLLPRLLNLQESNNAYGNGDFWCNCCAKKVPALTKCKTFSPTFMKFVIQNRNQTIPTQLTHTTE</sequence>
<dbReference type="Proteomes" id="UP001062846">
    <property type="component" value="Chromosome 4"/>
</dbReference>
<organism evidence="1 2">
    <name type="scientific">Rhododendron molle</name>
    <name type="common">Chinese azalea</name>
    <name type="synonym">Azalea mollis</name>
    <dbReference type="NCBI Taxonomy" id="49168"/>
    <lineage>
        <taxon>Eukaryota</taxon>
        <taxon>Viridiplantae</taxon>
        <taxon>Streptophyta</taxon>
        <taxon>Embryophyta</taxon>
        <taxon>Tracheophyta</taxon>
        <taxon>Spermatophyta</taxon>
        <taxon>Magnoliopsida</taxon>
        <taxon>eudicotyledons</taxon>
        <taxon>Gunneridae</taxon>
        <taxon>Pentapetalae</taxon>
        <taxon>asterids</taxon>
        <taxon>Ericales</taxon>
        <taxon>Ericaceae</taxon>
        <taxon>Ericoideae</taxon>
        <taxon>Rhodoreae</taxon>
        <taxon>Rhododendron</taxon>
    </lineage>
</organism>
<reference evidence="1" key="1">
    <citation type="submission" date="2022-02" db="EMBL/GenBank/DDBJ databases">
        <title>Plant Genome Project.</title>
        <authorList>
            <person name="Zhang R.-G."/>
        </authorList>
    </citation>
    <scope>NUCLEOTIDE SEQUENCE</scope>
    <source>
        <strain evidence="1">AT1</strain>
    </source>
</reference>
<accession>A0ACC0P4I1</accession>
<proteinExistence type="predicted"/>